<comment type="similarity">
    <text evidence="3">Belongs to the AAA ATPase family.</text>
</comment>
<evidence type="ECO:0000313" key="5">
    <source>
        <dbReference type="EMBL" id="MCE7006996.1"/>
    </source>
</evidence>
<dbReference type="InterPro" id="IPR044539">
    <property type="entry name" value="Pch2-like"/>
</dbReference>
<dbReference type="Gene3D" id="3.40.50.300">
    <property type="entry name" value="P-loop containing nucleotide triphosphate hydrolases"/>
    <property type="match status" value="1"/>
</dbReference>
<gene>
    <name evidence="5" type="ORF">LWC34_29820</name>
</gene>
<comment type="caution">
    <text evidence="5">The sequence shown here is derived from an EMBL/GenBank/DDBJ whole genome shotgun (WGS) entry which is preliminary data.</text>
</comment>
<dbReference type="InterPro" id="IPR003593">
    <property type="entry name" value="AAA+_ATPase"/>
</dbReference>
<dbReference type="InterPro" id="IPR003959">
    <property type="entry name" value="ATPase_AAA_core"/>
</dbReference>
<accession>A0ABS8ZGQ0</accession>
<evidence type="ECO:0000256" key="1">
    <source>
        <dbReference type="ARBA" id="ARBA00022741"/>
    </source>
</evidence>
<proteinExistence type="inferred from homology"/>
<dbReference type="InterPro" id="IPR027417">
    <property type="entry name" value="P-loop_NTPase"/>
</dbReference>
<dbReference type="EMBL" id="JAJVCN010000002">
    <property type="protein sequence ID" value="MCE7006996.1"/>
    <property type="molecule type" value="Genomic_DNA"/>
</dbReference>
<dbReference type="Proteomes" id="UP001521150">
    <property type="component" value="Unassembled WGS sequence"/>
</dbReference>
<evidence type="ECO:0000256" key="3">
    <source>
        <dbReference type="RuleBase" id="RU003651"/>
    </source>
</evidence>
<keyword evidence="1 3" id="KW-0547">Nucleotide-binding</keyword>
<dbReference type="PANTHER" id="PTHR45991:SF1">
    <property type="entry name" value="PACHYTENE CHECKPOINT PROTEIN 2 HOMOLOG"/>
    <property type="match status" value="1"/>
</dbReference>
<dbReference type="RefSeq" id="WP_233728399.1">
    <property type="nucleotide sequence ID" value="NZ_JAJVCN010000002.1"/>
</dbReference>
<sequence length="303" mass="32343">MARTRTADLAMSLPHGVSGIHVLPADHHDGPWESIIVPPGTKERLLGTAVLVLRHGRALQSLSGPPHGLVVLAGPPGTGKTTLCQGLAQAAAMAVANRGATTFVEVDPHDFPSEMLGESQRGVRRLFAETLPELAARRPHTVVLVDEVEALAVRRSTASFETNPVDVHRATDAVLSGLDALRATCPHVLLLATTNFTEGVDEAFLSRADLVLRLDLPDTDVLARIIRSSLVELAALWPSLRGLVEDDALHAKLADCCAGFDGRRTRKAILAAVAQRPDLAENPERLTVDDLFTAVEAFRPGPP</sequence>
<name>A0ABS8ZGQ0_9PSEU</name>
<dbReference type="Pfam" id="PF00004">
    <property type="entry name" value="AAA"/>
    <property type="match status" value="1"/>
</dbReference>
<reference evidence="5 6" key="1">
    <citation type="submission" date="2021-12" db="EMBL/GenBank/DDBJ databases">
        <title>Genome sequence of Kibdelosporangium philippinense ATCC 49844.</title>
        <authorList>
            <person name="Fedorov E.A."/>
            <person name="Omeragic M."/>
            <person name="Shalygina K.F."/>
            <person name="Maclea K.S."/>
        </authorList>
    </citation>
    <scope>NUCLEOTIDE SEQUENCE [LARGE SCALE GENOMIC DNA]</scope>
    <source>
        <strain evidence="5 6">ATCC 49844</strain>
    </source>
</reference>
<dbReference type="InterPro" id="IPR003960">
    <property type="entry name" value="ATPase_AAA_CS"/>
</dbReference>
<feature type="domain" description="AAA+ ATPase" evidence="4">
    <location>
        <begin position="66"/>
        <end position="218"/>
    </location>
</feature>
<dbReference type="PROSITE" id="PS00674">
    <property type="entry name" value="AAA"/>
    <property type="match status" value="1"/>
</dbReference>
<keyword evidence="2 3" id="KW-0067">ATP-binding</keyword>
<keyword evidence="6" id="KW-1185">Reference proteome</keyword>
<dbReference type="PANTHER" id="PTHR45991">
    <property type="entry name" value="PACHYTENE CHECKPOINT PROTEIN 2"/>
    <property type="match status" value="1"/>
</dbReference>
<evidence type="ECO:0000313" key="6">
    <source>
        <dbReference type="Proteomes" id="UP001521150"/>
    </source>
</evidence>
<dbReference type="SUPFAM" id="SSF52540">
    <property type="entry name" value="P-loop containing nucleoside triphosphate hydrolases"/>
    <property type="match status" value="1"/>
</dbReference>
<evidence type="ECO:0000256" key="2">
    <source>
        <dbReference type="ARBA" id="ARBA00022840"/>
    </source>
</evidence>
<organism evidence="5 6">
    <name type="scientific">Kibdelosporangium philippinense</name>
    <dbReference type="NCBI Taxonomy" id="211113"/>
    <lineage>
        <taxon>Bacteria</taxon>
        <taxon>Bacillati</taxon>
        <taxon>Actinomycetota</taxon>
        <taxon>Actinomycetes</taxon>
        <taxon>Pseudonocardiales</taxon>
        <taxon>Pseudonocardiaceae</taxon>
        <taxon>Kibdelosporangium</taxon>
    </lineage>
</organism>
<dbReference type="SMART" id="SM00382">
    <property type="entry name" value="AAA"/>
    <property type="match status" value="1"/>
</dbReference>
<evidence type="ECO:0000259" key="4">
    <source>
        <dbReference type="SMART" id="SM00382"/>
    </source>
</evidence>
<protein>
    <submittedName>
        <fullName evidence="5">AAA family ATPase</fullName>
    </submittedName>
</protein>